<dbReference type="EMBL" id="HF548335">
    <property type="protein sequence ID" value="CCO21926.1"/>
    <property type="molecule type" value="Genomic_DNA"/>
</dbReference>
<feature type="domain" description="Molybdopterin dinucleotide-binding" evidence="1">
    <location>
        <begin position="87"/>
        <end position="170"/>
    </location>
</feature>
<dbReference type="AlphaFoldDB" id="S0DGT0"/>
<name>S0DGT0_9ZZZZ</name>
<dbReference type="InterPro" id="IPR037951">
    <property type="entry name" value="MopB_CT_YdeP"/>
</dbReference>
<dbReference type="InterPro" id="IPR006657">
    <property type="entry name" value="MoPterin_dinucl-bd_dom"/>
</dbReference>
<dbReference type="GO" id="GO:0016491">
    <property type="term" value="F:oxidoreductase activity"/>
    <property type="evidence" value="ECO:0007669"/>
    <property type="project" value="InterPro"/>
</dbReference>
<dbReference type="InterPro" id="IPR009010">
    <property type="entry name" value="Asp_de-COase-like_dom_sf"/>
</dbReference>
<sequence>MAKATLAPNPKVDWDEWAGDYATVRDAIEATYPELFKDFNARMFTPGGFWKGNDAAHRQWKTESGKAEFNLPAGLNAAGFDDAEGRYRLMTLRSNDQFNTTIYGYHDRFRGIKGTREVVLMNEGDMAKAKLAEGDTVSLIGDSGDNSQRRVDGLRVVRYDIPAGCLGAYYPECNVLIPLAHHALESHVPAGKSVPVRLEKAR</sequence>
<reference evidence="2" key="1">
    <citation type="submission" date="2012-10" db="EMBL/GenBank/DDBJ databases">
        <authorList>
            <person name="Sandrine L."/>
        </authorList>
    </citation>
    <scope>NUCLEOTIDE SEQUENCE</scope>
</reference>
<accession>S0DGT0</accession>
<evidence type="ECO:0000259" key="1">
    <source>
        <dbReference type="Pfam" id="PF01568"/>
    </source>
</evidence>
<dbReference type="SUPFAM" id="SSF50692">
    <property type="entry name" value="ADC-like"/>
    <property type="match status" value="1"/>
</dbReference>
<protein>
    <submittedName>
        <fullName evidence="2">Putative molybdopterin oxidoreductase</fullName>
    </submittedName>
</protein>
<dbReference type="Pfam" id="PF01568">
    <property type="entry name" value="Molydop_binding"/>
    <property type="match status" value="1"/>
</dbReference>
<proteinExistence type="predicted"/>
<evidence type="ECO:0000313" key="2">
    <source>
        <dbReference type="EMBL" id="CCO21926.1"/>
    </source>
</evidence>
<gene>
    <name evidence="2" type="ORF">BN138_1114</name>
</gene>
<reference evidence="2" key="2">
    <citation type="journal article" date="2013" name="Biotechnol. Biofuels">
        <title>Mining for hemicellulases in the fungus-growing termite Pseudacanthotermes militaris using functional metagenomics.</title>
        <authorList>
            <person name="Bastien G."/>
            <person name="Arnal G."/>
            <person name="Bozonnet S."/>
            <person name="Laguerre S."/>
            <person name="Ferreira F."/>
            <person name="Faure R."/>
            <person name="Henrissat B."/>
            <person name="Lefevre F."/>
            <person name="Robe P."/>
            <person name="Bouchez O."/>
            <person name="Noirot C."/>
            <person name="Dumon C."/>
            <person name="O'Donohue M."/>
        </authorList>
    </citation>
    <scope>NUCLEOTIDE SEQUENCE</scope>
</reference>
<dbReference type="GO" id="GO:0043546">
    <property type="term" value="F:molybdopterin cofactor binding"/>
    <property type="evidence" value="ECO:0007669"/>
    <property type="project" value="InterPro"/>
</dbReference>
<dbReference type="CDD" id="cd02787">
    <property type="entry name" value="MopB_CT_ydeP"/>
    <property type="match status" value="1"/>
</dbReference>
<organism evidence="2">
    <name type="scientific">termite gut metagenome</name>
    <dbReference type="NCBI Taxonomy" id="433724"/>
    <lineage>
        <taxon>unclassified sequences</taxon>
        <taxon>metagenomes</taxon>
        <taxon>organismal metagenomes</taxon>
    </lineage>
</organism>
<dbReference type="SUPFAM" id="SSF53706">
    <property type="entry name" value="Formate dehydrogenase/DMSO reductase, domains 1-3"/>
    <property type="match status" value="1"/>
</dbReference>